<sequence>MYSSTYFWRKGEEPVQQDWRYFLLVVALQVQAQNQTYLVAAHSSERIIVRVINITLLYNK</sequence>
<dbReference type="EMBL" id="KV931285">
    <property type="protein sequence ID" value="PIO31731.1"/>
    <property type="molecule type" value="Genomic_DNA"/>
</dbReference>
<keyword evidence="2" id="KW-1185">Reference proteome</keyword>
<reference evidence="2" key="1">
    <citation type="journal article" date="2017" name="Nat. Commun.">
        <title>The North American bullfrog draft genome provides insight into hormonal regulation of long noncoding RNA.</title>
        <authorList>
            <person name="Hammond S.A."/>
            <person name="Warren R.L."/>
            <person name="Vandervalk B.P."/>
            <person name="Kucuk E."/>
            <person name="Khan H."/>
            <person name="Gibb E.A."/>
            <person name="Pandoh P."/>
            <person name="Kirk H."/>
            <person name="Zhao Y."/>
            <person name="Jones M."/>
            <person name="Mungall A.J."/>
            <person name="Coope R."/>
            <person name="Pleasance S."/>
            <person name="Moore R.A."/>
            <person name="Holt R.A."/>
            <person name="Round J.M."/>
            <person name="Ohora S."/>
            <person name="Walle B.V."/>
            <person name="Veldhoen N."/>
            <person name="Helbing C.C."/>
            <person name="Birol I."/>
        </authorList>
    </citation>
    <scope>NUCLEOTIDE SEQUENCE [LARGE SCALE GENOMIC DNA]</scope>
</reference>
<name>A0A2G9RWZ4_AQUCT</name>
<evidence type="ECO:0000313" key="1">
    <source>
        <dbReference type="EMBL" id="PIO31731.1"/>
    </source>
</evidence>
<protein>
    <submittedName>
        <fullName evidence="1">Uncharacterized protein</fullName>
    </submittedName>
</protein>
<organism evidence="1 2">
    <name type="scientific">Aquarana catesbeiana</name>
    <name type="common">American bullfrog</name>
    <name type="synonym">Rana catesbeiana</name>
    <dbReference type="NCBI Taxonomy" id="8400"/>
    <lineage>
        <taxon>Eukaryota</taxon>
        <taxon>Metazoa</taxon>
        <taxon>Chordata</taxon>
        <taxon>Craniata</taxon>
        <taxon>Vertebrata</taxon>
        <taxon>Euteleostomi</taxon>
        <taxon>Amphibia</taxon>
        <taxon>Batrachia</taxon>
        <taxon>Anura</taxon>
        <taxon>Neobatrachia</taxon>
        <taxon>Ranoidea</taxon>
        <taxon>Ranidae</taxon>
        <taxon>Aquarana</taxon>
    </lineage>
</organism>
<dbReference type="Proteomes" id="UP000228934">
    <property type="component" value="Unassembled WGS sequence"/>
</dbReference>
<evidence type="ECO:0000313" key="2">
    <source>
        <dbReference type="Proteomes" id="UP000228934"/>
    </source>
</evidence>
<proteinExistence type="predicted"/>
<accession>A0A2G9RWZ4</accession>
<gene>
    <name evidence="1" type="ORF">AB205_0049400</name>
</gene>
<dbReference type="AlphaFoldDB" id="A0A2G9RWZ4"/>